<evidence type="ECO:0000256" key="3">
    <source>
        <dbReference type="ARBA" id="ARBA00029447"/>
    </source>
</evidence>
<comment type="similarity">
    <text evidence="3">Belongs to the methyl-accepting chemotaxis (MCP) protein family.</text>
</comment>
<dbReference type="EMBL" id="JACIDW010000006">
    <property type="protein sequence ID" value="MBB3964745.1"/>
    <property type="molecule type" value="Genomic_DNA"/>
</dbReference>
<dbReference type="PROSITE" id="PS50112">
    <property type="entry name" value="PAS"/>
    <property type="match status" value="2"/>
</dbReference>
<dbReference type="SMART" id="SM00086">
    <property type="entry name" value="PAC"/>
    <property type="match status" value="2"/>
</dbReference>
<evidence type="ECO:0000259" key="8">
    <source>
        <dbReference type="PROSITE" id="PS50885"/>
    </source>
</evidence>
<dbReference type="AlphaFoldDB" id="A0A7W6CW27"/>
<dbReference type="PROSITE" id="PS50113">
    <property type="entry name" value="PAC"/>
    <property type="match status" value="1"/>
</dbReference>
<dbReference type="SMART" id="SM00283">
    <property type="entry name" value="MA"/>
    <property type="match status" value="1"/>
</dbReference>
<dbReference type="InterPro" id="IPR051310">
    <property type="entry name" value="MCP_chemotaxis"/>
</dbReference>
<accession>A0A7W6CW27</accession>
<dbReference type="GO" id="GO:0006935">
    <property type="term" value="P:chemotaxis"/>
    <property type="evidence" value="ECO:0007669"/>
    <property type="project" value="UniProtKB-KW"/>
</dbReference>
<dbReference type="PRINTS" id="PR00260">
    <property type="entry name" value="CHEMTRNSDUCR"/>
</dbReference>
<proteinExistence type="inferred from homology"/>
<dbReference type="Gene3D" id="1.10.287.950">
    <property type="entry name" value="Methyl-accepting chemotaxis protein"/>
    <property type="match status" value="1"/>
</dbReference>
<gene>
    <name evidence="9" type="ORF">GGQ67_002408</name>
</gene>
<dbReference type="InterPro" id="IPR000700">
    <property type="entry name" value="PAS-assoc_C"/>
</dbReference>
<dbReference type="InterPro" id="IPR000014">
    <property type="entry name" value="PAS"/>
</dbReference>
<evidence type="ECO:0000313" key="10">
    <source>
        <dbReference type="Proteomes" id="UP000582090"/>
    </source>
</evidence>
<dbReference type="NCBIfam" id="TIGR00229">
    <property type="entry name" value="sensory_box"/>
    <property type="match status" value="2"/>
</dbReference>
<dbReference type="GO" id="GO:0004888">
    <property type="term" value="F:transmembrane signaling receptor activity"/>
    <property type="evidence" value="ECO:0007669"/>
    <property type="project" value="InterPro"/>
</dbReference>
<feature type="domain" description="Methyl-accepting transducer" evidence="5">
    <location>
        <begin position="303"/>
        <end position="532"/>
    </location>
</feature>
<dbReference type="Gene3D" id="3.30.450.20">
    <property type="entry name" value="PAS domain"/>
    <property type="match status" value="2"/>
</dbReference>
<evidence type="ECO:0000313" key="9">
    <source>
        <dbReference type="EMBL" id="MBB3964745.1"/>
    </source>
</evidence>
<evidence type="ECO:0000259" key="7">
    <source>
        <dbReference type="PROSITE" id="PS50113"/>
    </source>
</evidence>
<dbReference type="Proteomes" id="UP000582090">
    <property type="component" value="Unassembled WGS sequence"/>
</dbReference>
<protein>
    <submittedName>
        <fullName evidence="9">Methyl-accepting chemotaxis protein</fullName>
    </submittedName>
</protein>
<dbReference type="PROSITE" id="PS50885">
    <property type="entry name" value="HAMP"/>
    <property type="match status" value="1"/>
</dbReference>
<comment type="caution">
    <text evidence="9">The sequence shown here is derived from an EMBL/GenBank/DDBJ whole genome shotgun (WGS) entry which is preliminary data.</text>
</comment>
<dbReference type="InterPro" id="IPR001610">
    <property type="entry name" value="PAC"/>
</dbReference>
<dbReference type="InterPro" id="IPR004089">
    <property type="entry name" value="MCPsignal_dom"/>
</dbReference>
<feature type="domain" description="PAS" evidence="6">
    <location>
        <begin position="152"/>
        <end position="176"/>
    </location>
</feature>
<dbReference type="InterPro" id="IPR003660">
    <property type="entry name" value="HAMP_dom"/>
</dbReference>
<keyword evidence="4" id="KW-0807">Transducer</keyword>
<reference evidence="9 10" key="1">
    <citation type="submission" date="2020-08" db="EMBL/GenBank/DDBJ databases">
        <title>Genomic Encyclopedia of Type Strains, Phase IV (KMG-IV): sequencing the most valuable type-strain genomes for metagenomic binning, comparative biology and taxonomic classification.</title>
        <authorList>
            <person name="Goeker M."/>
        </authorList>
    </citation>
    <scope>NUCLEOTIDE SEQUENCE [LARGE SCALE GENOMIC DNA]</scope>
    <source>
        <strain evidence="9 10">DSM 26575</strain>
    </source>
</reference>
<dbReference type="InterPro" id="IPR013656">
    <property type="entry name" value="PAS_4"/>
</dbReference>
<dbReference type="Pfam" id="PF00015">
    <property type="entry name" value="MCPsignal"/>
    <property type="match status" value="1"/>
</dbReference>
<dbReference type="InterPro" id="IPR013655">
    <property type="entry name" value="PAS_fold_3"/>
</dbReference>
<feature type="domain" description="PAS" evidence="6">
    <location>
        <begin position="8"/>
        <end position="65"/>
    </location>
</feature>
<dbReference type="PANTHER" id="PTHR43531:SF11">
    <property type="entry name" value="METHYL-ACCEPTING CHEMOTAXIS PROTEIN 3"/>
    <property type="match status" value="1"/>
</dbReference>
<dbReference type="GO" id="GO:0007165">
    <property type="term" value="P:signal transduction"/>
    <property type="evidence" value="ECO:0007669"/>
    <property type="project" value="UniProtKB-KW"/>
</dbReference>
<dbReference type="FunFam" id="1.10.287.950:FF:000001">
    <property type="entry name" value="Methyl-accepting chemotaxis sensory transducer"/>
    <property type="match status" value="1"/>
</dbReference>
<dbReference type="PANTHER" id="PTHR43531">
    <property type="entry name" value="PROTEIN ICFG"/>
    <property type="match status" value="1"/>
</dbReference>
<dbReference type="Pfam" id="PF08448">
    <property type="entry name" value="PAS_4"/>
    <property type="match status" value="1"/>
</dbReference>
<sequence>MQLFSFGSAAGAKAVLDAVSRSQAVIEFDMAGNILSANENFCQAMGYRLDEIVGRPHSMFVEPEEAKSADYAAFWKQLNKGEFDRRQYKRVGKGGREVWIEASYNPVFKGGAPYKVVKFATVITDTKLKSAEDAGKLDALSRAQATIEFTPDGHILTANENFLTTLGYTLEEIRGRHHSMFCDPAYADSGEYKEFWRKLAAGQFAADEFARIGKGGRKVFIQASYNPILDMNGKVFKVVKFASDVSERVRAVNELAVGLQAMAEGDLDQTIEKPFIASLETLRTDYNSSIGRLRAAMQAIARNATQIASGTREISAASDDLARRSESQASSVEETAAAVTEISTTVSDSARRAADAGRLVDDTTKSAQDSADVVRQTVEAMARIERSSTQIAGIVSVIDDIAFQTNLLALNAGVEAARAGEAGKGFAVVAQEVRQLAQRSADAAKEIKALIRDSEASVRDGVTLVDKTGSALEAIAARVLQVHDNVSGIVVAAREQSQALGQINEAVMSMDQDTQRNAAMVEQTATASRKLATEASALFDLIGQFKVGDERRERVTAPLSRVA</sequence>
<evidence type="ECO:0000256" key="2">
    <source>
        <dbReference type="ARBA" id="ARBA00022500"/>
    </source>
</evidence>
<evidence type="ECO:0000256" key="4">
    <source>
        <dbReference type="PROSITE-ProRule" id="PRU00284"/>
    </source>
</evidence>
<keyword evidence="2" id="KW-0145">Chemotaxis</keyword>
<comment type="subcellular location">
    <subcellularLocation>
        <location evidence="1">Membrane</location>
    </subcellularLocation>
</comment>
<dbReference type="CDD" id="cd00130">
    <property type="entry name" value="PAS"/>
    <property type="match status" value="2"/>
</dbReference>
<evidence type="ECO:0000259" key="6">
    <source>
        <dbReference type="PROSITE" id="PS50112"/>
    </source>
</evidence>
<dbReference type="RefSeq" id="WP_183900369.1">
    <property type="nucleotide sequence ID" value="NZ_JACIDW010000006.1"/>
</dbReference>
<dbReference type="PROSITE" id="PS50111">
    <property type="entry name" value="CHEMOTAXIS_TRANSDUC_2"/>
    <property type="match status" value="1"/>
</dbReference>
<evidence type="ECO:0000256" key="1">
    <source>
        <dbReference type="ARBA" id="ARBA00004370"/>
    </source>
</evidence>
<feature type="domain" description="PAC" evidence="7">
    <location>
        <begin position="205"/>
        <end position="257"/>
    </location>
</feature>
<keyword evidence="10" id="KW-1185">Reference proteome</keyword>
<dbReference type="InterPro" id="IPR035965">
    <property type="entry name" value="PAS-like_dom_sf"/>
</dbReference>
<feature type="domain" description="HAMP" evidence="8">
    <location>
        <begin position="246"/>
        <end position="298"/>
    </location>
</feature>
<evidence type="ECO:0000259" key="5">
    <source>
        <dbReference type="PROSITE" id="PS50111"/>
    </source>
</evidence>
<dbReference type="GO" id="GO:0016020">
    <property type="term" value="C:membrane"/>
    <property type="evidence" value="ECO:0007669"/>
    <property type="project" value="UniProtKB-SubCell"/>
</dbReference>
<dbReference type="SUPFAM" id="SSF55785">
    <property type="entry name" value="PYP-like sensor domain (PAS domain)"/>
    <property type="match status" value="2"/>
</dbReference>
<dbReference type="CDD" id="cd11386">
    <property type="entry name" value="MCP_signal"/>
    <property type="match status" value="1"/>
</dbReference>
<organism evidence="9 10">
    <name type="scientific">Rhizobium metallidurans</name>
    <dbReference type="NCBI Taxonomy" id="1265931"/>
    <lineage>
        <taxon>Bacteria</taxon>
        <taxon>Pseudomonadati</taxon>
        <taxon>Pseudomonadota</taxon>
        <taxon>Alphaproteobacteria</taxon>
        <taxon>Hyphomicrobiales</taxon>
        <taxon>Rhizobiaceae</taxon>
        <taxon>Rhizobium/Agrobacterium group</taxon>
        <taxon>Rhizobium</taxon>
    </lineage>
</organism>
<name>A0A7W6CW27_9HYPH</name>
<dbReference type="InterPro" id="IPR004090">
    <property type="entry name" value="Chemotax_Me-accpt_rcpt"/>
</dbReference>
<dbReference type="SUPFAM" id="SSF58104">
    <property type="entry name" value="Methyl-accepting chemotaxis protein (MCP) signaling domain"/>
    <property type="match status" value="1"/>
</dbReference>
<dbReference type="SMART" id="SM00091">
    <property type="entry name" value="PAS"/>
    <property type="match status" value="2"/>
</dbReference>
<dbReference type="Pfam" id="PF08447">
    <property type="entry name" value="PAS_3"/>
    <property type="match status" value="1"/>
</dbReference>